<accession>A0AAE3KUU1</accession>
<sequence>MADSFMGWYPDSIVVKPRVKSTWDYEQGLMLKAIEKVWRRTADTKYYDYILADMNRFVAEDGSIKTYKTEDYNLDNINSGRALLMLYQQTQPGKDKFRKAADVLWHQLENQPKTKEGAYWHKQRYPFQIWLDGLFMAEPFSAEYAKTFNHTEHFDHIAKQFAQVEKYMVDPKTGLIFHGYDESKSEKWADKKTGLSPHFWSRAIGWYGMALVEVLDYFPENHPERPKLIKYLQRLAPVLAKYQDPKSGVWYQMTALAGKKGNYLEASASCMFVYTLAKASRMGYISPIYQANAKKGYAGILKEFVEKEADGSLALQKTVSVGGLGGNPYRDGTYEYYLSEPLRKNDLKGVGPFIFASMEMEILEENNIGKGKKVALDYYFNREFRKDWNGQNEQFHYTWEDTYHSGFLWWGDVFKQYGAKLTAIKDKPTAANLKGQNVYIIVDPDTKKETATPNFMDKTSIENIKNWVNAGGTLVLMANDTANCEIPKFNELSKTFGIAFSGKSRNMVQGTQWHQGLVDIPSGNQIFKNTQKVYVKELVTLQLSGKAYPIIEEGGDVIMAATNFGKGRVFVIGDPWLYNEYVDGRRIPKEYQNYQAAKDLAKWVLSK</sequence>
<evidence type="ECO:0000313" key="2">
    <source>
        <dbReference type="EMBL" id="MCP9763536.1"/>
    </source>
</evidence>
<dbReference type="PANTHER" id="PTHR33886:SF8">
    <property type="entry name" value="UNSATURATED RHAMNOGALACTURONAN HYDROLASE (EUROFUNG)"/>
    <property type="match status" value="1"/>
</dbReference>
<reference evidence="2 3" key="1">
    <citation type="submission" date="2018-11" db="EMBL/GenBank/DDBJ databases">
        <title>Novel bacteria species description.</title>
        <authorList>
            <person name="Han J.-H."/>
        </authorList>
    </citation>
    <scope>NUCLEOTIDE SEQUENCE [LARGE SCALE GENOMIC DNA]</scope>
    <source>
        <strain evidence="2 3">KCTC23259</strain>
    </source>
</reference>
<dbReference type="PANTHER" id="PTHR33886">
    <property type="entry name" value="UNSATURATED RHAMNOGALACTURONAN HYDROLASE (EUROFUNG)"/>
    <property type="match status" value="1"/>
</dbReference>
<organism evidence="2 3">
    <name type="scientific">Lacihabitans soyangensis</name>
    <dbReference type="NCBI Taxonomy" id="869394"/>
    <lineage>
        <taxon>Bacteria</taxon>
        <taxon>Pseudomonadati</taxon>
        <taxon>Bacteroidota</taxon>
        <taxon>Cytophagia</taxon>
        <taxon>Cytophagales</taxon>
        <taxon>Leadbetterellaceae</taxon>
        <taxon>Lacihabitans</taxon>
    </lineage>
</organism>
<dbReference type="Proteomes" id="UP001204144">
    <property type="component" value="Unassembled WGS sequence"/>
</dbReference>
<dbReference type="EMBL" id="RJUF01000031">
    <property type="protein sequence ID" value="MCP9763536.1"/>
    <property type="molecule type" value="Genomic_DNA"/>
</dbReference>
<dbReference type="GO" id="GO:0016787">
    <property type="term" value="F:hydrolase activity"/>
    <property type="evidence" value="ECO:0007669"/>
    <property type="project" value="UniProtKB-KW"/>
</dbReference>
<dbReference type="InterPro" id="IPR029062">
    <property type="entry name" value="Class_I_gatase-like"/>
</dbReference>
<evidence type="ECO:0000313" key="3">
    <source>
        <dbReference type="Proteomes" id="UP001204144"/>
    </source>
</evidence>
<protein>
    <submittedName>
        <fullName evidence="2">Glycoside hydrolase family 88 protein</fullName>
    </submittedName>
</protein>
<dbReference type="InterPro" id="IPR052043">
    <property type="entry name" value="PolySaccharide_Degr_Enz"/>
</dbReference>
<dbReference type="Gene3D" id="3.40.50.880">
    <property type="match status" value="1"/>
</dbReference>
<dbReference type="SUPFAM" id="SSF48208">
    <property type="entry name" value="Six-hairpin glycosidases"/>
    <property type="match status" value="1"/>
</dbReference>
<dbReference type="InterPro" id="IPR010905">
    <property type="entry name" value="Glyco_hydro_88"/>
</dbReference>
<name>A0AAE3KUU1_9BACT</name>
<dbReference type="InterPro" id="IPR008928">
    <property type="entry name" value="6-hairpin_glycosidase_sf"/>
</dbReference>
<evidence type="ECO:0000256" key="1">
    <source>
        <dbReference type="ARBA" id="ARBA00022801"/>
    </source>
</evidence>
<keyword evidence="3" id="KW-1185">Reference proteome</keyword>
<proteinExistence type="predicted"/>
<dbReference type="Pfam" id="PF07470">
    <property type="entry name" value="Glyco_hydro_88"/>
    <property type="match status" value="1"/>
</dbReference>
<dbReference type="AlphaFoldDB" id="A0AAE3KUU1"/>
<comment type="caution">
    <text evidence="2">The sequence shown here is derived from an EMBL/GenBank/DDBJ whole genome shotgun (WGS) entry which is preliminary data.</text>
</comment>
<dbReference type="SUPFAM" id="SSF52317">
    <property type="entry name" value="Class I glutamine amidotransferase-like"/>
    <property type="match status" value="1"/>
</dbReference>
<dbReference type="GO" id="GO:0005975">
    <property type="term" value="P:carbohydrate metabolic process"/>
    <property type="evidence" value="ECO:0007669"/>
    <property type="project" value="InterPro"/>
</dbReference>
<keyword evidence="1 2" id="KW-0378">Hydrolase</keyword>
<gene>
    <name evidence="2" type="ORF">EGI31_11265</name>
</gene>
<dbReference type="Gene3D" id="1.50.10.10">
    <property type="match status" value="1"/>
</dbReference>
<dbReference type="InterPro" id="IPR012341">
    <property type="entry name" value="6hp_glycosidase-like_sf"/>
</dbReference>